<dbReference type="SUPFAM" id="SSF53850">
    <property type="entry name" value="Periplasmic binding protein-like II"/>
    <property type="match status" value="1"/>
</dbReference>
<dbReference type="PANTHER" id="PTHR30024">
    <property type="entry name" value="ALIPHATIC SULFONATES-BINDING PROTEIN-RELATED"/>
    <property type="match status" value="1"/>
</dbReference>
<dbReference type="STRING" id="260086.SAMN05216207_102072"/>
<evidence type="ECO:0000313" key="7">
    <source>
        <dbReference type="EMBL" id="SFN73406.1"/>
    </source>
</evidence>
<reference evidence="7 8" key="1">
    <citation type="submission" date="2016-10" db="EMBL/GenBank/DDBJ databases">
        <authorList>
            <person name="de Groot N.N."/>
        </authorList>
    </citation>
    <scope>NUCLEOTIDE SEQUENCE [LARGE SCALE GENOMIC DNA]</scope>
    <source>
        <strain evidence="7 8">CGMCC 4.1877</strain>
    </source>
</reference>
<evidence type="ECO:0000256" key="5">
    <source>
        <dbReference type="ARBA" id="ARBA00023136"/>
    </source>
</evidence>
<evidence type="ECO:0000256" key="3">
    <source>
        <dbReference type="ARBA" id="ARBA00022475"/>
    </source>
</evidence>
<dbReference type="InterPro" id="IPR044527">
    <property type="entry name" value="NrtA/CpmA_ABC-bd_dom"/>
</dbReference>
<name>A0A1I5BFF1_PSUAM</name>
<protein>
    <submittedName>
        <fullName evidence="7">NitT/TauT family transport system substrate-binding protein</fullName>
    </submittedName>
</protein>
<keyword evidence="4" id="KW-0997">Cell inner membrane</keyword>
<dbReference type="PROSITE" id="PS51318">
    <property type="entry name" value="TAT"/>
    <property type="match status" value="1"/>
</dbReference>
<proteinExistence type="inferred from homology"/>
<comment type="subcellular location">
    <subcellularLocation>
        <location evidence="1">Cell inner membrane</location>
    </subcellularLocation>
</comment>
<evidence type="ECO:0000313" key="8">
    <source>
        <dbReference type="Proteomes" id="UP000199614"/>
    </source>
</evidence>
<keyword evidence="2" id="KW-0813">Transport</keyword>
<evidence type="ECO:0000256" key="2">
    <source>
        <dbReference type="ARBA" id="ARBA00022448"/>
    </source>
</evidence>
<gene>
    <name evidence="7" type="ORF">SAMN05216207_102072</name>
</gene>
<evidence type="ECO:0000256" key="4">
    <source>
        <dbReference type="ARBA" id="ARBA00022519"/>
    </source>
</evidence>
<dbReference type="Proteomes" id="UP000199614">
    <property type="component" value="Unassembled WGS sequence"/>
</dbReference>
<dbReference type="GO" id="GO:0005886">
    <property type="term" value="C:plasma membrane"/>
    <property type="evidence" value="ECO:0007669"/>
    <property type="project" value="UniProtKB-SubCell"/>
</dbReference>
<dbReference type="EMBL" id="FOUY01000020">
    <property type="protein sequence ID" value="SFN73406.1"/>
    <property type="molecule type" value="Genomic_DNA"/>
</dbReference>
<accession>A0A1I5BFF1</accession>
<dbReference type="InterPro" id="IPR006311">
    <property type="entry name" value="TAT_signal"/>
</dbReference>
<evidence type="ECO:0000256" key="6">
    <source>
        <dbReference type="ARBA" id="ARBA00024031"/>
    </source>
</evidence>
<dbReference type="AlphaFoldDB" id="A0A1I5BFF1"/>
<sequence length="389" mass="41290">MSPVDRRTLLRAAAGAGAVAAVGGGVAGIADLATAGRSTARTGEGLRVGYLPITDASPLLVAHAQGRFAAAGLDVQRPVLFRGWESLAQAFLADEVDVVHLLMPFAVQLRYALGAKIRMIAWGHTNGSALTVSPDIGELAALAGRQVAIPFWWSVHNVVLQRMLRGAGLRPVVRENPSARDGTVGLVVLSPADMLPALDTGRVAGYIVADPFNAAAEIREVGRIARFVGDAWRRHACCVVVVRQELVDTDPGAVQGVTDAITGAQRWIDGARGDAASVLSSGRYLPQPLPAISRALDQPPGSPHNPDWHGERIGFEPFPFPGYTRRLVEAMRDTVVDGDTTFLDRLDPAAVHADLTDDRFVRRSIDRHGGPAAFGLPASLTRTEEVTAV</sequence>
<organism evidence="7 8">
    <name type="scientific">Pseudonocardia ammonioxydans</name>
    <dbReference type="NCBI Taxonomy" id="260086"/>
    <lineage>
        <taxon>Bacteria</taxon>
        <taxon>Bacillati</taxon>
        <taxon>Actinomycetota</taxon>
        <taxon>Actinomycetes</taxon>
        <taxon>Pseudonocardiales</taxon>
        <taxon>Pseudonocardiaceae</taxon>
        <taxon>Pseudonocardia</taxon>
    </lineage>
</organism>
<keyword evidence="8" id="KW-1185">Reference proteome</keyword>
<dbReference type="CDD" id="cd13553">
    <property type="entry name" value="PBP2_NrtA_CpmA_like"/>
    <property type="match status" value="1"/>
</dbReference>
<keyword evidence="3" id="KW-1003">Cell membrane</keyword>
<keyword evidence="5" id="KW-0472">Membrane</keyword>
<dbReference type="OrthoDB" id="9789215at2"/>
<evidence type="ECO:0000256" key="1">
    <source>
        <dbReference type="ARBA" id="ARBA00004533"/>
    </source>
</evidence>
<dbReference type="RefSeq" id="WP_093346144.1">
    <property type="nucleotide sequence ID" value="NZ_FOUY01000020.1"/>
</dbReference>
<dbReference type="PANTHER" id="PTHR30024:SF43">
    <property type="entry name" value="BLL4572 PROTEIN"/>
    <property type="match status" value="1"/>
</dbReference>
<dbReference type="Gene3D" id="3.40.190.10">
    <property type="entry name" value="Periplasmic binding protein-like II"/>
    <property type="match status" value="2"/>
</dbReference>
<comment type="similarity">
    <text evidence="6">Belongs to the CmpA/NrtA family.</text>
</comment>
<dbReference type="Pfam" id="PF13379">
    <property type="entry name" value="NMT1_2"/>
    <property type="match status" value="1"/>
</dbReference>